<evidence type="ECO:0000256" key="1">
    <source>
        <dbReference type="SAM" id="Coils"/>
    </source>
</evidence>
<feature type="coiled-coil region" evidence="1">
    <location>
        <begin position="1"/>
        <end position="31"/>
    </location>
</feature>
<gene>
    <name evidence="2" type="ordered locus">Nther_2956</name>
</gene>
<organism evidence="2 3">
    <name type="scientific">Natranaerobius thermophilus (strain ATCC BAA-1301 / DSM 18059 / JW/NM-WN-LF)</name>
    <dbReference type="NCBI Taxonomy" id="457570"/>
    <lineage>
        <taxon>Bacteria</taxon>
        <taxon>Bacillati</taxon>
        <taxon>Bacillota</taxon>
        <taxon>Clostridia</taxon>
        <taxon>Natranaerobiales</taxon>
        <taxon>Natranaerobiaceae</taxon>
        <taxon>Natranaerobius</taxon>
    </lineage>
</organism>
<protein>
    <submittedName>
        <fullName evidence="2">Uncharacterized protein</fullName>
    </submittedName>
</protein>
<sequence length="52" mass="6049">MSNLKEIIEELEEEKAKKVELMNQLEESKTKKFHEGEYNGLAVAIKKLEKSL</sequence>
<geneLocation type="plasmid" evidence="2 3">
    <name>pNTHE02</name>
</geneLocation>
<keyword evidence="3" id="KW-1185">Reference proteome</keyword>
<reference evidence="2 3" key="2">
    <citation type="journal article" date="2011" name="J. Bacteriol.">
        <title>Complete genome sequence of the anaerobic, halophilic alkalithermophile Natranaerobius thermophilus JW/NM-WN-LF.</title>
        <authorList>
            <person name="Zhao B."/>
            <person name="Mesbah N.M."/>
            <person name="Dalin E."/>
            <person name="Goodwin L."/>
            <person name="Nolan M."/>
            <person name="Pitluck S."/>
            <person name="Chertkov O."/>
            <person name="Brettin T.S."/>
            <person name="Han J."/>
            <person name="Larimer F.W."/>
            <person name="Land M.L."/>
            <person name="Hauser L."/>
            <person name="Kyrpides N."/>
            <person name="Wiegel J."/>
        </authorList>
    </citation>
    <scope>NUCLEOTIDE SEQUENCE [LARGE SCALE GENOMIC DNA]</scope>
    <source>
        <strain evidence="3">ATCC BAA-1301 / DSM 18059 / JW/NM-WN-LF</strain>
        <plasmid evidence="2 3">pNTHE02</plasmid>
    </source>
</reference>
<proteinExistence type="predicted"/>
<keyword evidence="2" id="KW-0614">Plasmid</keyword>
<dbReference type="EMBL" id="CP001036">
    <property type="protein sequence ID" value="ACB86501.1"/>
    <property type="molecule type" value="Genomic_DNA"/>
</dbReference>
<dbReference type="Proteomes" id="UP000001683">
    <property type="component" value="Plasmid pNTHE02"/>
</dbReference>
<dbReference type="KEGG" id="nth:Nther_2956"/>
<dbReference type="Gene3D" id="3.30.200.20">
    <property type="entry name" value="Phosphorylase Kinase, domain 1"/>
    <property type="match status" value="1"/>
</dbReference>
<dbReference type="InParanoid" id="B2A8Q2"/>
<dbReference type="HOGENOM" id="CLU_3082164_0_0_9"/>
<dbReference type="AlphaFoldDB" id="B2A8Q2"/>
<evidence type="ECO:0000313" key="3">
    <source>
        <dbReference type="Proteomes" id="UP000001683"/>
    </source>
</evidence>
<evidence type="ECO:0000313" key="2">
    <source>
        <dbReference type="EMBL" id="ACB86501.1"/>
    </source>
</evidence>
<name>B2A8Q2_NATTJ</name>
<dbReference type="RefSeq" id="WP_012451957.1">
    <property type="nucleotide sequence ID" value="NC_010724.1"/>
</dbReference>
<keyword evidence="1" id="KW-0175">Coiled coil</keyword>
<accession>B2A8Q2</accession>
<reference evidence="2 3" key="1">
    <citation type="submission" date="2008-04" db="EMBL/GenBank/DDBJ databases">
        <title>Complete sequence of plasmid2 of Natranaerobius thermophilus JW/NM-WN-LF.</title>
        <authorList>
            <consortium name="US DOE Joint Genome Institute"/>
            <person name="Copeland A."/>
            <person name="Lucas S."/>
            <person name="Lapidus A."/>
            <person name="Glavina del Rio T."/>
            <person name="Dalin E."/>
            <person name="Tice H."/>
            <person name="Bruce D."/>
            <person name="Goodwin L."/>
            <person name="Pitluck S."/>
            <person name="Chertkov O."/>
            <person name="Brettin T."/>
            <person name="Detter J.C."/>
            <person name="Han C."/>
            <person name="Kuske C.R."/>
            <person name="Schmutz J."/>
            <person name="Larimer F."/>
            <person name="Land M."/>
            <person name="Hauser L."/>
            <person name="Kyrpides N."/>
            <person name="Lykidis A."/>
            <person name="Mesbah N.M."/>
            <person name="Wiegel J."/>
        </authorList>
    </citation>
    <scope>NUCLEOTIDE SEQUENCE [LARGE SCALE GENOMIC DNA]</scope>
    <source>
        <strain evidence="3">ATCC BAA-1301 / DSM 18059 / JW/NM-WN-LF</strain>
        <plasmid evidence="2 3">pNTHE02</plasmid>
    </source>
</reference>